<name>A0A178C1H6_9EURO</name>
<organism evidence="3 4">
    <name type="scientific">Fonsecaea nubica</name>
    <dbReference type="NCBI Taxonomy" id="856822"/>
    <lineage>
        <taxon>Eukaryota</taxon>
        <taxon>Fungi</taxon>
        <taxon>Dikarya</taxon>
        <taxon>Ascomycota</taxon>
        <taxon>Pezizomycotina</taxon>
        <taxon>Eurotiomycetes</taxon>
        <taxon>Chaetothyriomycetidae</taxon>
        <taxon>Chaetothyriales</taxon>
        <taxon>Herpotrichiellaceae</taxon>
        <taxon>Fonsecaea</taxon>
    </lineage>
</organism>
<dbReference type="EMBL" id="LVCJ01000125">
    <property type="protein sequence ID" value="OAL23759.1"/>
    <property type="molecule type" value="Genomic_DNA"/>
</dbReference>
<evidence type="ECO:0000256" key="1">
    <source>
        <dbReference type="SAM" id="Coils"/>
    </source>
</evidence>
<dbReference type="GeneID" id="34594293"/>
<sequence length="449" mass="50889">MSNARVNRHSRASSIISTQSKFTTTTLQEDARSIDINVGGQYFRISRDGSKITADAPPPYTGPGELLRFQRDRTSDVMSVDSRIEASVQDVEEEDLEEDGAVTPRSAFTAIDHDAVVRANLLDPTPIEIPSPVRHDRLTHRSSSATLVISECTSTPVSESDQSLVNEEDPGTQSGRNPDYSRRRVVSEDLMLDRADLTPKSSPMRAYRERLPRLITSGEIVWASHRPQLYRQRQRANSWGGRPLQIRSAGAIFGDVSDNGVPRSPDYIGRDARGMFHFPTRAATTQNTSTSRDGESSASGPMPLYVSETSDESNTPLPMDDENDISLHYARMMRKLDSSHRKALLIKDKQLAELQEKLNEKDIVLRQQLRAKDFIIDDLKKRLSNLEGNIEVMLEKARHQVEDLWESRWKDRDFHLRERMRRIEEEAQKAIERMKACQNPCERCAKSGE</sequence>
<evidence type="ECO:0000256" key="2">
    <source>
        <dbReference type="SAM" id="MobiDB-lite"/>
    </source>
</evidence>
<dbReference type="Proteomes" id="UP000185904">
    <property type="component" value="Unassembled WGS sequence"/>
</dbReference>
<feature type="region of interest" description="Disordered" evidence="2">
    <location>
        <begin position="125"/>
        <end position="184"/>
    </location>
</feature>
<dbReference type="AlphaFoldDB" id="A0A178C1H6"/>
<evidence type="ECO:0000313" key="3">
    <source>
        <dbReference type="EMBL" id="OAL23759.1"/>
    </source>
</evidence>
<dbReference type="OrthoDB" id="5393115at2759"/>
<comment type="caution">
    <text evidence="3">The sequence shown here is derived from an EMBL/GenBank/DDBJ whole genome shotgun (WGS) entry which is preliminary data.</text>
</comment>
<feature type="compositionally biased region" description="Polar residues" evidence="2">
    <location>
        <begin position="141"/>
        <end position="176"/>
    </location>
</feature>
<gene>
    <name evidence="3" type="ORF">AYO20_10905</name>
</gene>
<feature type="region of interest" description="Disordered" evidence="2">
    <location>
        <begin position="282"/>
        <end position="318"/>
    </location>
</feature>
<feature type="compositionally biased region" description="Polar residues" evidence="2">
    <location>
        <begin position="282"/>
        <end position="299"/>
    </location>
</feature>
<dbReference type="RefSeq" id="XP_022494884.1">
    <property type="nucleotide sequence ID" value="XM_022649161.1"/>
</dbReference>
<proteinExistence type="predicted"/>
<keyword evidence="4" id="KW-1185">Reference proteome</keyword>
<reference evidence="3 4" key="1">
    <citation type="submission" date="2016-03" db="EMBL/GenBank/DDBJ databases">
        <title>The draft genome sequence of Fonsecaea nubica causative agent of cutaneous subcutaneous infection in human host.</title>
        <authorList>
            <person name="Costa F."/>
            <person name="Sybren D.H."/>
            <person name="Raittz R.T."/>
            <person name="Weiss V.A."/>
            <person name="Leao A.C."/>
            <person name="Gomes R."/>
            <person name="De Souza E.M."/>
            <person name="Pedrosa F.O."/>
            <person name="Steffens M.B."/>
            <person name="Bombassaro A."/>
            <person name="Tadra-Sfeir M.Z."/>
            <person name="Moreno L.F."/>
            <person name="Najafzadeh M.J."/>
            <person name="Felipe M.S."/>
            <person name="Teixeira M."/>
            <person name="Sun J."/>
            <person name="Xi L."/>
            <person name="Castro M.A."/>
            <person name="Vicente V.A."/>
        </authorList>
    </citation>
    <scope>NUCLEOTIDE SEQUENCE [LARGE SCALE GENOMIC DNA]</scope>
    <source>
        <strain evidence="3 4">CBS 269.64</strain>
    </source>
</reference>
<feature type="coiled-coil region" evidence="1">
    <location>
        <begin position="351"/>
        <end position="396"/>
    </location>
</feature>
<protein>
    <submittedName>
        <fullName evidence="3">Uncharacterized protein</fullName>
    </submittedName>
</protein>
<keyword evidence="1" id="KW-0175">Coiled coil</keyword>
<accession>A0A178C1H6</accession>
<evidence type="ECO:0000313" key="4">
    <source>
        <dbReference type="Proteomes" id="UP000185904"/>
    </source>
</evidence>